<keyword evidence="9" id="KW-1185">Reference proteome</keyword>
<keyword evidence="4" id="KW-0472">Membrane</keyword>
<dbReference type="SUPFAM" id="SSF48452">
    <property type="entry name" value="TPR-like"/>
    <property type="match status" value="1"/>
</dbReference>
<protein>
    <submittedName>
        <fullName evidence="8">RagB/SusD family nutrient uptake outer membrane protein</fullName>
    </submittedName>
</protein>
<organism evidence="8 9">
    <name type="scientific">Gaopeijia maritima</name>
    <dbReference type="NCBI Taxonomy" id="3119007"/>
    <lineage>
        <taxon>Bacteria</taxon>
        <taxon>Pseudomonadati</taxon>
        <taxon>Gemmatimonadota</taxon>
        <taxon>Longimicrobiia</taxon>
        <taxon>Gaopeijiales</taxon>
        <taxon>Gaopeijiaceae</taxon>
        <taxon>Gaopeijia</taxon>
    </lineage>
</organism>
<dbReference type="EMBL" id="JBBHLI010000004">
    <property type="protein sequence ID" value="MEK9501123.1"/>
    <property type="molecule type" value="Genomic_DNA"/>
</dbReference>
<comment type="subcellular location">
    <subcellularLocation>
        <location evidence="1">Cell outer membrane</location>
    </subcellularLocation>
</comment>
<name>A0ABU9E8Q4_9BACT</name>
<evidence type="ECO:0000256" key="3">
    <source>
        <dbReference type="ARBA" id="ARBA00022729"/>
    </source>
</evidence>
<dbReference type="InterPro" id="IPR012944">
    <property type="entry name" value="SusD_RagB_dom"/>
</dbReference>
<evidence type="ECO:0000259" key="7">
    <source>
        <dbReference type="Pfam" id="PF07980"/>
    </source>
</evidence>
<evidence type="ECO:0000256" key="6">
    <source>
        <dbReference type="SAM" id="SignalP"/>
    </source>
</evidence>
<dbReference type="PROSITE" id="PS51257">
    <property type="entry name" value="PROKAR_LIPOPROTEIN"/>
    <property type="match status" value="1"/>
</dbReference>
<comment type="similarity">
    <text evidence="2">Belongs to the SusD family.</text>
</comment>
<feature type="chain" id="PRO_5047063925" evidence="6">
    <location>
        <begin position="26"/>
        <end position="455"/>
    </location>
</feature>
<dbReference type="RefSeq" id="WP_405277187.1">
    <property type="nucleotide sequence ID" value="NZ_CP144380.1"/>
</dbReference>
<dbReference type="Proteomes" id="UP001484239">
    <property type="component" value="Unassembled WGS sequence"/>
</dbReference>
<evidence type="ECO:0000256" key="2">
    <source>
        <dbReference type="ARBA" id="ARBA00006275"/>
    </source>
</evidence>
<keyword evidence="5" id="KW-0998">Cell outer membrane</keyword>
<evidence type="ECO:0000256" key="1">
    <source>
        <dbReference type="ARBA" id="ARBA00004442"/>
    </source>
</evidence>
<proteinExistence type="inferred from homology"/>
<comment type="caution">
    <text evidence="8">The sequence shown here is derived from an EMBL/GenBank/DDBJ whole genome shotgun (WGS) entry which is preliminary data.</text>
</comment>
<accession>A0ABU9E8Q4</accession>
<gene>
    <name evidence="8" type="ORF">WI372_09050</name>
</gene>
<reference evidence="8 9" key="1">
    <citation type="submission" date="2024-02" db="EMBL/GenBank/DDBJ databases">
        <title>A novel Gemmatimonadota bacterium.</title>
        <authorList>
            <person name="Du Z.-J."/>
            <person name="Ye Y.-Q."/>
        </authorList>
    </citation>
    <scope>NUCLEOTIDE SEQUENCE [LARGE SCALE GENOMIC DNA]</scope>
    <source>
        <strain evidence="8 9">DH-20</strain>
    </source>
</reference>
<evidence type="ECO:0000313" key="9">
    <source>
        <dbReference type="Proteomes" id="UP001484239"/>
    </source>
</evidence>
<keyword evidence="3 6" id="KW-0732">Signal</keyword>
<evidence type="ECO:0000313" key="8">
    <source>
        <dbReference type="EMBL" id="MEK9501123.1"/>
    </source>
</evidence>
<dbReference type="InterPro" id="IPR011990">
    <property type="entry name" value="TPR-like_helical_dom_sf"/>
</dbReference>
<sequence length="455" mass="50136">MMNQKHIRRMAHAVGVGAFALTLGACDVTNPGPIQDEFLGDEAAQIGLINGAIRSIVTGYSGSAYDMEMISRQIFPGGQIGAWGNPVHVHAGNIEREYGGPFNGMHQARFISETAIQRFEAADASDERMYLAHLWAGWSYRILGEWWCDTVLPSTDPTNTDPPEYIPGTTAPYFERAVASFTSALGFAETAEQRNAAYAGRAQANLWLGNYQQAYDDAAQVTSGFVLALDYDESESGLYNYIWEANSGTFRSYTTKFTFYEDYYLETGDPRVRWGTDEANPLAVGSLSGFGQVPYKPMLKYTSRNDNINIASYDEMRLIQAEAILRGAGPGTVQAAMDLINAVRTANTADNVDADGFVSAGSTPLEPWTAANETEAWEILKRERRIEMWLEGRAAPDERRWAATNAPGQIDLPDWENPSNPGYTPLFTQYERGPFCFDIPAGERDRNPNIPAAGG</sequence>
<feature type="signal peptide" evidence="6">
    <location>
        <begin position="1"/>
        <end position="25"/>
    </location>
</feature>
<dbReference type="Pfam" id="PF07980">
    <property type="entry name" value="SusD_RagB"/>
    <property type="match status" value="1"/>
</dbReference>
<feature type="domain" description="RagB/SusD" evidence="7">
    <location>
        <begin position="235"/>
        <end position="449"/>
    </location>
</feature>
<dbReference type="Gene3D" id="1.25.40.390">
    <property type="match status" value="1"/>
</dbReference>
<evidence type="ECO:0000256" key="4">
    <source>
        <dbReference type="ARBA" id="ARBA00023136"/>
    </source>
</evidence>
<evidence type="ECO:0000256" key="5">
    <source>
        <dbReference type="ARBA" id="ARBA00023237"/>
    </source>
</evidence>